<sequence>MTWIKPTGAGPRMLATARLPVRSVCEVREVRDIVVHSPDFRHWQAGVRYAAELAADLHAGLVGLYAATACTSVAGPPQLVQEALAYAQDELQQAMLAGPAFASWAATLGVHQARWQVALGTVADALVQAGHWNDVVVLQGHATPASAEERPLLEVLLSGTSCILVPGTGVSPGQVMRAVVAWDGSPASNRALHGALPLLVAADSVRLLAAAPPYARGRTRFDPLDHLRRHGVRVTRVETLEETGEAAGEQLLACAAGDRADLLVLGASGCRRPGGCSFGATTRAVLTRSHLPLFLRH</sequence>
<reference evidence="3 4" key="1">
    <citation type="submission" date="2022-06" db="EMBL/GenBank/DDBJ databases">
        <title>Dyella sp. Sa strain:Sa Genome sequencing.</title>
        <authorList>
            <person name="Park S."/>
        </authorList>
    </citation>
    <scope>NUCLEOTIDE SEQUENCE [LARGE SCALE GENOMIC DNA]</scope>
    <source>
        <strain evidence="3 4">Sa</strain>
    </source>
</reference>
<name>A0ABT1FGF4_9GAMM</name>
<comment type="similarity">
    <text evidence="1">Belongs to the universal stress protein A family.</text>
</comment>
<dbReference type="SUPFAM" id="SSF52402">
    <property type="entry name" value="Adenine nucleotide alpha hydrolases-like"/>
    <property type="match status" value="2"/>
</dbReference>
<evidence type="ECO:0000313" key="3">
    <source>
        <dbReference type="EMBL" id="MCP1375272.1"/>
    </source>
</evidence>
<dbReference type="Pfam" id="PF00582">
    <property type="entry name" value="Usp"/>
    <property type="match status" value="1"/>
</dbReference>
<evidence type="ECO:0000256" key="1">
    <source>
        <dbReference type="ARBA" id="ARBA00008791"/>
    </source>
</evidence>
<dbReference type="Proteomes" id="UP001204615">
    <property type="component" value="Unassembled WGS sequence"/>
</dbReference>
<dbReference type="EMBL" id="JAMZEK010000003">
    <property type="protein sequence ID" value="MCP1375272.1"/>
    <property type="molecule type" value="Genomic_DNA"/>
</dbReference>
<dbReference type="CDD" id="cd00293">
    <property type="entry name" value="USP-like"/>
    <property type="match status" value="1"/>
</dbReference>
<dbReference type="Gene3D" id="3.40.50.12370">
    <property type="match status" value="1"/>
</dbReference>
<feature type="domain" description="UspA" evidence="2">
    <location>
        <begin position="177"/>
        <end position="293"/>
    </location>
</feature>
<dbReference type="PRINTS" id="PR01438">
    <property type="entry name" value="UNVRSLSTRESS"/>
</dbReference>
<dbReference type="RefSeq" id="WP_253567634.1">
    <property type="nucleotide sequence ID" value="NZ_JAMZEK010000003.1"/>
</dbReference>
<organism evidence="3 4">
    <name type="scientific">Dyella lutea</name>
    <dbReference type="NCBI Taxonomy" id="2950441"/>
    <lineage>
        <taxon>Bacteria</taxon>
        <taxon>Pseudomonadati</taxon>
        <taxon>Pseudomonadota</taxon>
        <taxon>Gammaproteobacteria</taxon>
        <taxon>Lysobacterales</taxon>
        <taxon>Rhodanobacteraceae</taxon>
        <taxon>Dyella</taxon>
    </lineage>
</organism>
<protein>
    <submittedName>
        <fullName evidence="3">Universal stress protein</fullName>
    </submittedName>
</protein>
<gene>
    <name evidence="3" type="ORF">NC595_14570</name>
</gene>
<evidence type="ECO:0000313" key="4">
    <source>
        <dbReference type="Proteomes" id="UP001204615"/>
    </source>
</evidence>
<comment type="caution">
    <text evidence="3">The sequence shown here is derived from an EMBL/GenBank/DDBJ whole genome shotgun (WGS) entry which is preliminary data.</text>
</comment>
<evidence type="ECO:0000259" key="2">
    <source>
        <dbReference type="Pfam" id="PF00582"/>
    </source>
</evidence>
<dbReference type="InterPro" id="IPR006015">
    <property type="entry name" value="Universal_stress_UspA"/>
</dbReference>
<keyword evidence="4" id="KW-1185">Reference proteome</keyword>
<accession>A0ABT1FGF4</accession>
<dbReference type="InterPro" id="IPR006016">
    <property type="entry name" value="UspA"/>
</dbReference>
<proteinExistence type="inferred from homology"/>